<dbReference type="EMBL" id="JANPWB010000008">
    <property type="protein sequence ID" value="KAJ1164543.1"/>
    <property type="molecule type" value="Genomic_DNA"/>
</dbReference>
<sequence>MVLVPPIELQGERKSSKRWQRQREGRREPWPRWGREEDAAGRSAVGRTVAPFSSSRKDQSSSSEAAVEKKPRVITGRTIAPLIYSNPWNRGNLAVLGGEKKERDPPPPLLFEHIRAAA</sequence>
<organism evidence="2 3">
    <name type="scientific">Pleurodeles waltl</name>
    <name type="common">Iberian ribbed newt</name>
    <dbReference type="NCBI Taxonomy" id="8319"/>
    <lineage>
        <taxon>Eukaryota</taxon>
        <taxon>Metazoa</taxon>
        <taxon>Chordata</taxon>
        <taxon>Craniata</taxon>
        <taxon>Vertebrata</taxon>
        <taxon>Euteleostomi</taxon>
        <taxon>Amphibia</taxon>
        <taxon>Batrachia</taxon>
        <taxon>Caudata</taxon>
        <taxon>Salamandroidea</taxon>
        <taxon>Salamandridae</taxon>
        <taxon>Pleurodelinae</taxon>
        <taxon>Pleurodeles</taxon>
    </lineage>
</organism>
<evidence type="ECO:0000256" key="1">
    <source>
        <dbReference type="SAM" id="MobiDB-lite"/>
    </source>
</evidence>
<comment type="caution">
    <text evidence="2">The sequence shown here is derived from an EMBL/GenBank/DDBJ whole genome shotgun (WGS) entry which is preliminary data.</text>
</comment>
<accession>A0AAV7SKD3</accession>
<feature type="region of interest" description="Disordered" evidence="1">
    <location>
        <begin position="1"/>
        <end position="72"/>
    </location>
</feature>
<name>A0AAV7SKD3_PLEWA</name>
<dbReference type="Proteomes" id="UP001066276">
    <property type="component" value="Chromosome 4_2"/>
</dbReference>
<evidence type="ECO:0000313" key="3">
    <source>
        <dbReference type="Proteomes" id="UP001066276"/>
    </source>
</evidence>
<gene>
    <name evidence="2" type="ORF">NDU88_004980</name>
</gene>
<keyword evidence="3" id="KW-1185">Reference proteome</keyword>
<dbReference type="AlphaFoldDB" id="A0AAV7SKD3"/>
<evidence type="ECO:0000313" key="2">
    <source>
        <dbReference type="EMBL" id="KAJ1164543.1"/>
    </source>
</evidence>
<proteinExistence type="predicted"/>
<feature type="compositionally biased region" description="Basic and acidic residues" evidence="1">
    <location>
        <begin position="21"/>
        <end position="40"/>
    </location>
</feature>
<reference evidence="2" key="1">
    <citation type="journal article" date="2022" name="bioRxiv">
        <title>Sequencing and chromosome-scale assembly of the giantPleurodeles waltlgenome.</title>
        <authorList>
            <person name="Brown T."/>
            <person name="Elewa A."/>
            <person name="Iarovenko S."/>
            <person name="Subramanian E."/>
            <person name="Araus A.J."/>
            <person name="Petzold A."/>
            <person name="Susuki M."/>
            <person name="Suzuki K.-i.T."/>
            <person name="Hayashi T."/>
            <person name="Toyoda A."/>
            <person name="Oliveira C."/>
            <person name="Osipova E."/>
            <person name="Leigh N.D."/>
            <person name="Simon A."/>
            <person name="Yun M.H."/>
        </authorList>
    </citation>
    <scope>NUCLEOTIDE SEQUENCE</scope>
    <source>
        <strain evidence="2">20211129_DDA</strain>
        <tissue evidence="2">Liver</tissue>
    </source>
</reference>
<protein>
    <submittedName>
        <fullName evidence="2">Uncharacterized protein</fullName>
    </submittedName>
</protein>